<dbReference type="Pfam" id="PF05899">
    <property type="entry name" value="Cupin_3"/>
    <property type="match status" value="1"/>
</dbReference>
<accession>A0ABU0MBN5</accession>
<dbReference type="SUPFAM" id="SSF51182">
    <property type="entry name" value="RmlC-like cupins"/>
    <property type="match status" value="1"/>
</dbReference>
<feature type="domain" description="(S)-ureidoglycine aminohydrolase cupin" evidence="1">
    <location>
        <begin position="56"/>
        <end position="125"/>
    </location>
</feature>
<dbReference type="PANTHER" id="PTHR40943">
    <property type="entry name" value="CYTOPLASMIC PROTEIN-RELATED"/>
    <property type="match status" value="1"/>
</dbReference>
<dbReference type="InterPro" id="IPR014710">
    <property type="entry name" value="RmlC-like_jellyroll"/>
</dbReference>
<gene>
    <name evidence="2" type="ORF">QO015_003989</name>
</gene>
<name>A0ABU0MBN5_9HYPH</name>
<organism evidence="2 3">
    <name type="scientific">Kaistia geumhonensis</name>
    <dbReference type="NCBI Taxonomy" id="410839"/>
    <lineage>
        <taxon>Bacteria</taxon>
        <taxon>Pseudomonadati</taxon>
        <taxon>Pseudomonadota</taxon>
        <taxon>Alphaproteobacteria</taxon>
        <taxon>Hyphomicrobiales</taxon>
        <taxon>Kaistiaceae</taxon>
        <taxon>Kaistia</taxon>
    </lineage>
</organism>
<sequence length="170" mass="18786">MTDTAFQGFARSATQPAANFTLAHDARTDWRPAPIDPSWVLDGTPRADYIPLASGHDGYSSVSLWRCTEGRFRWTFGWEETVHILKGEVEVTDAAGNEGILRAGSVALFQGGTTAIWNVVEPVEKMAVCRRAMSPRLSRLIRFARRPWVLALTALAAFGERLMVLEPLLA</sequence>
<evidence type="ECO:0000313" key="3">
    <source>
        <dbReference type="Proteomes" id="UP001223743"/>
    </source>
</evidence>
<dbReference type="PANTHER" id="PTHR40943:SF1">
    <property type="entry name" value="CYTOPLASMIC PROTEIN"/>
    <property type="match status" value="1"/>
</dbReference>
<evidence type="ECO:0000259" key="1">
    <source>
        <dbReference type="Pfam" id="PF05899"/>
    </source>
</evidence>
<protein>
    <submittedName>
        <fullName evidence="2">Cupin superfamily protein</fullName>
    </submittedName>
</protein>
<dbReference type="CDD" id="cd02227">
    <property type="entry name" value="cupin_TM1112-like"/>
    <property type="match status" value="1"/>
</dbReference>
<dbReference type="InterPro" id="IPR011051">
    <property type="entry name" value="RmlC_Cupin_sf"/>
</dbReference>
<dbReference type="InterPro" id="IPR008579">
    <property type="entry name" value="UGlyAH_Cupin_dom"/>
</dbReference>
<dbReference type="Proteomes" id="UP001223743">
    <property type="component" value="Unassembled WGS sequence"/>
</dbReference>
<keyword evidence="3" id="KW-1185">Reference proteome</keyword>
<dbReference type="Gene3D" id="2.60.120.10">
    <property type="entry name" value="Jelly Rolls"/>
    <property type="match status" value="1"/>
</dbReference>
<dbReference type="RefSeq" id="WP_266283894.1">
    <property type="nucleotide sequence ID" value="NZ_JAPKNF010000004.1"/>
</dbReference>
<reference evidence="2 3" key="1">
    <citation type="submission" date="2023-07" db="EMBL/GenBank/DDBJ databases">
        <title>Genomic Encyclopedia of Type Strains, Phase IV (KMG-IV): sequencing the most valuable type-strain genomes for metagenomic binning, comparative biology and taxonomic classification.</title>
        <authorList>
            <person name="Goeker M."/>
        </authorList>
    </citation>
    <scope>NUCLEOTIDE SEQUENCE [LARGE SCALE GENOMIC DNA]</scope>
    <source>
        <strain evidence="2 3">B1-1</strain>
    </source>
</reference>
<evidence type="ECO:0000313" key="2">
    <source>
        <dbReference type="EMBL" id="MDQ0518376.1"/>
    </source>
</evidence>
<comment type="caution">
    <text evidence="2">The sequence shown here is derived from an EMBL/GenBank/DDBJ whole genome shotgun (WGS) entry which is preliminary data.</text>
</comment>
<proteinExistence type="predicted"/>
<dbReference type="EMBL" id="JAUSWJ010000001">
    <property type="protein sequence ID" value="MDQ0518376.1"/>
    <property type="molecule type" value="Genomic_DNA"/>
</dbReference>